<evidence type="ECO:0000256" key="3">
    <source>
        <dbReference type="ARBA" id="ARBA00022676"/>
    </source>
</evidence>
<evidence type="ECO:0000256" key="5">
    <source>
        <dbReference type="ARBA" id="ARBA00022692"/>
    </source>
</evidence>
<organism evidence="10 11">
    <name type="scientific">Draconibacterium aestuarii</name>
    <dbReference type="NCBI Taxonomy" id="2998507"/>
    <lineage>
        <taxon>Bacteria</taxon>
        <taxon>Pseudomonadati</taxon>
        <taxon>Bacteroidota</taxon>
        <taxon>Bacteroidia</taxon>
        <taxon>Marinilabiliales</taxon>
        <taxon>Prolixibacteraceae</taxon>
        <taxon>Draconibacterium</taxon>
    </lineage>
</organism>
<evidence type="ECO:0000256" key="8">
    <source>
        <dbReference type="SAM" id="Phobius"/>
    </source>
</evidence>
<feature type="transmembrane region" description="Helical" evidence="8">
    <location>
        <begin position="263"/>
        <end position="286"/>
    </location>
</feature>
<feature type="transmembrane region" description="Helical" evidence="8">
    <location>
        <begin position="323"/>
        <end position="343"/>
    </location>
</feature>
<feature type="transmembrane region" description="Helical" evidence="8">
    <location>
        <begin position="170"/>
        <end position="201"/>
    </location>
</feature>
<feature type="transmembrane region" description="Helical" evidence="8">
    <location>
        <begin position="16"/>
        <end position="35"/>
    </location>
</feature>
<evidence type="ECO:0000259" key="9">
    <source>
        <dbReference type="Pfam" id="PF13231"/>
    </source>
</evidence>
<keyword evidence="2" id="KW-1003">Cell membrane</keyword>
<accession>A0A9X3F4R7</accession>
<reference evidence="10" key="1">
    <citation type="submission" date="2022-11" db="EMBL/GenBank/DDBJ databases">
        <title>Marilongibacter aestuarii gen. nov., sp. nov., isolated from tidal flat sediment.</title>
        <authorList>
            <person name="Jiayan W."/>
        </authorList>
    </citation>
    <scope>NUCLEOTIDE SEQUENCE</scope>
    <source>
        <strain evidence="10">Z1-6</strain>
    </source>
</reference>
<evidence type="ECO:0000313" key="10">
    <source>
        <dbReference type="EMBL" id="MCY1720534.1"/>
    </source>
</evidence>
<feature type="transmembrane region" description="Helical" evidence="8">
    <location>
        <begin position="213"/>
        <end position="232"/>
    </location>
</feature>
<feature type="domain" description="Glycosyltransferase RgtA/B/C/D-like" evidence="9">
    <location>
        <begin position="70"/>
        <end position="225"/>
    </location>
</feature>
<keyword evidence="4 10" id="KW-0808">Transferase</keyword>
<feature type="transmembrane region" description="Helical" evidence="8">
    <location>
        <begin position="90"/>
        <end position="107"/>
    </location>
</feature>
<feature type="transmembrane region" description="Helical" evidence="8">
    <location>
        <begin position="355"/>
        <end position="376"/>
    </location>
</feature>
<protein>
    <submittedName>
        <fullName evidence="10">Glycosyltransferase family 39 protein</fullName>
        <ecNumber evidence="10">2.4.-.-</ecNumber>
    </submittedName>
</protein>
<evidence type="ECO:0000256" key="1">
    <source>
        <dbReference type="ARBA" id="ARBA00004651"/>
    </source>
</evidence>
<sequence length="548" mass="62486">MNKINVAGTKFDQEKVIAILIGAFLLLTYIFGLFVPVTSDAGKYAAISRVIYETGDWINISVHYEPYLQKPPLLFWITTPFYFLVGPSEVAFKLPVLLYSVIAIYSVFKFARIFYSKRVAQLAALMLATSEFYFLFHNDIHTDVLLTANVIFAIWHIAEYFKSYKLQNMLLAGLGIGLGMISKGPIGVFVPVTATLVHLIFTKQLKRILNYKIVLGGAVCLVVLAVGMVGLVKQFGWEGLEFFFWENNAGRIAGRIKGGKVDYLFYFHTTLYVFLPWGILFFLAAFFEVKELFKKGNAELFSLGGIVFYWSIISVAHAQAPHYLMVLSPFMAVLAAKWMVRFFENAELYRMRKAVVIIQYVSIVLMWILVLVLSGYCFQSKSFWFWGGIAILLVLLFLPLQNNQIALVVRRSIISIIAISFAINTHVFPELFHYQSVIAACEVYEKQARDGEMLNTYKSQHRELFFYAKTPGYYLYDSDDLEQCLKNQPGGWIYTNDEGLEEIQQSGTAFQLVQSFKHRSLSGFTAKFINPATRESSLKNMHLVKILK</sequence>
<gene>
    <name evidence="10" type="ORF">OU798_09290</name>
</gene>
<dbReference type="RefSeq" id="WP_343332866.1">
    <property type="nucleotide sequence ID" value="NZ_JAPOHD010000017.1"/>
</dbReference>
<dbReference type="PANTHER" id="PTHR33908">
    <property type="entry name" value="MANNOSYLTRANSFERASE YKCB-RELATED"/>
    <property type="match status" value="1"/>
</dbReference>
<dbReference type="EMBL" id="JAPOHD010000017">
    <property type="protein sequence ID" value="MCY1720534.1"/>
    <property type="molecule type" value="Genomic_DNA"/>
</dbReference>
<comment type="caution">
    <text evidence="10">The sequence shown here is derived from an EMBL/GenBank/DDBJ whole genome shotgun (WGS) entry which is preliminary data.</text>
</comment>
<dbReference type="PANTHER" id="PTHR33908:SF11">
    <property type="entry name" value="MEMBRANE PROTEIN"/>
    <property type="match status" value="1"/>
</dbReference>
<dbReference type="AlphaFoldDB" id="A0A9X3F4R7"/>
<dbReference type="Proteomes" id="UP001145087">
    <property type="component" value="Unassembled WGS sequence"/>
</dbReference>
<dbReference type="GO" id="GO:0005886">
    <property type="term" value="C:plasma membrane"/>
    <property type="evidence" value="ECO:0007669"/>
    <property type="project" value="UniProtKB-SubCell"/>
</dbReference>
<evidence type="ECO:0000256" key="4">
    <source>
        <dbReference type="ARBA" id="ARBA00022679"/>
    </source>
</evidence>
<dbReference type="GO" id="GO:0009103">
    <property type="term" value="P:lipopolysaccharide biosynthetic process"/>
    <property type="evidence" value="ECO:0007669"/>
    <property type="project" value="UniProtKB-ARBA"/>
</dbReference>
<dbReference type="Pfam" id="PF13231">
    <property type="entry name" value="PMT_2"/>
    <property type="match status" value="1"/>
</dbReference>
<feature type="transmembrane region" description="Helical" evidence="8">
    <location>
        <begin position="412"/>
        <end position="432"/>
    </location>
</feature>
<feature type="transmembrane region" description="Helical" evidence="8">
    <location>
        <begin position="298"/>
        <end position="317"/>
    </location>
</feature>
<proteinExistence type="predicted"/>
<keyword evidence="5 8" id="KW-0812">Transmembrane</keyword>
<comment type="subcellular location">
    <subcellularLocation>
        <location evidence="1">Cell membrane</location>
        <topology evidence="1">Multi-pass membrane protein</topology>
    </subcellularLocation>
</comment>
<keyword evidence="6 8" id="KW-1133">Transmembrane helix</keyword>
<evidence type="ECO:0000256" key="2">
    <source>
        <dbReference type="ARBA" id="ARBA00022475"/>
    </source>
</evidence>
<evidence type="ECO:0000256" key="6">
    <source>
        <dbReference type="ARBA" id="ARBA00022989"/>
    </source>
</evidence>
<dbReference type="EC" id="2.4.-.-" evidence="10"/>
<dbReference type="InterPro" id="IPR038731">
    <property type="entry name" value="RgtA/B/C-like"/>
</dbReference>
<dbReference type="GO" id="GO:0016763">
    <property type="term" value="F:pentosyltransferase activity"/>
    <property type="evidence" value="ECO:0007669"/>
    <property type="project" value="TreeGrafter"/>
</dbReference>
<dbReference type="InterPro" id="IPR050297">
    <property type="entry name" value="LipidA_mod_glycosyltrf_83"/>
</dbReference>
<evidence type="ECO:0000313" key="11">
    <source>
        <dbReference type="Proteomes" id="UP001145087"/>
    </source>
</evidence>
<name>A0A9X3F4R7_9BACT</name>
<feature type="transmembrane region" description="Helical" evidence="8">
    <location>
        <begin position="382"/>
        <end position="400"/>
    </location>
</feature>
<keyword evidence="7 8" id="KW-0472">Membrane</keyword>
<keyword evidence="11" id="KW-1185">Reference proteome</keyword>
<evidence type="ECO:0000256" key="7">
    <source>
        <dbReference type="ARBA" id="ARBA00023136"/>
    </source>
</evidence>
<keyword evidence="3 10" id="KW-0328">Glycosyltransferase</keyword>